<feature type="transmembrane region" description="Helical" evidence="1">
    <location>
        <begin position="51"/>
        <end position="69"/>
    </location>
</feature>
<proteinExistence type="predicted"/>
<dbReference type="EMBL" id="LAZR01000513">
    <property type="protein sequence ID" value="KKN65965.1"/>
    <property type="molecule type" value="Genomic_DNA"/>
</dbReference>
<accession>A0A0F9SAP0</accession>
<evidence type="ECO:0000256" key="1">
    <source>
        <dbReference type="SAM" id="Phobius"/>
    </source>
</evidence>
<name>A0A0F9SAP0_9ZZZZ</name>
<organism evidence="2">
    <name type="scientific">marine sediment metagenome</name>
    <dbReference type="NCBI Taxonomy" id="412755"/>
    <lineage>
        <taxon>unclassified sequences</taxon>
        <taxon>metagenomes</taxon>
        <taxon>ecological metagenomes</taxon>
    </lineage>
</organism>
<keyword evidence="1" id="KW-1133">Transmembrane helix</keyword>
<gene>
    <name evidence="2" type="ORF">LCGC14_0476680</name>
</gene>
<reference evidence="2" key="1">
    <citation type="journal article" date="2015" name="Nature">
        <title>Complex archaea that bridge the gap between prokaryotes and eukaryotes.</title>
        <authorList>
            <person name="Spang A."/>
            <person name="Saw J.H."/>
            <person name="Jorgensen S.L."/>
            <person name="Zaremba-Niedzwiedzka K."/>
            <person name="Martijn J."/>
            <person name="Lind A.E."/>
            <person name="van Eijk R."/>
            <person name="Schleper C."/>
            <person name="Guy L."/>
            <person name="Ettema T.J."/>
        </authorList>
    </citation>
    <scope>NUCLEOTIDE SEQUENCE</scope>
</reference>
<protein>
    <submittedName>
        <fullName evidence="2">Uncharacterized protein</fullName>
    </submittedName>
</protein>
<dbReference type="AlphaFoldDB" id="A0A0F9SAP0"/>
<sequence>MNFKKVLTPRDTEEIKPGLFIQKTRKGYKQIHPAVWNDKVNYKNLLFGHGFLRSFIWFAILMFIAWSYFHDVETYQEFYEEVSSDPVAFCSNVSLFDLNQNEDSYTISNNDGKDNSKFLPE</sequence>
<comment type="caution">
    <text evidence="2">The sequence shown here is derived from an EMBL/GenBank/DDBJ whole genome shotgun (WGS) entry which is preliminary data.</text>
</comment>
<keyword evidence="1" id="KW-0812">Transmembrane</keyword>
<evidence type="ECO:0000313" key="2">
    <source>
        <dbReference type="EMBL" id="KKN65965.1"/>
    </source>
</evidence>
<keyword evidence="1" id="KW-0472">Membrane</keyword>